<dbReference type="Proteomes" id="UP000188318">
    <property type="component" value="Unassembled WGS sequence"/>
</dbReference>
<reference evidence="3" key="1">
    <citation type="journal article" date="2017" name="Genome Biol.">
        <title>Comparative genomics reveals high biological diversity and specific adaptations in the industrially and medically important fungal genus Aspergillus.</title>
        <authorList>
            <person name="de Vries R.P."/>
            <person name="Riley R."/>
            <person name="Wiebenga A."/>
            <person name="Aguilar-Osorio G."/>
            <person name="Amillis S."/>
            <person name="Uchima C.A."/>
            <person name="Anderluh G."/>
            <person name="Asadollahi M."/>
            <person name="Askin M."/>
            <person name="Barry K."/>
            <person name="Battaglia E."/>
            <person name="Bayram O."/>
            <person name="Benocci T."/>
            <person name="Braus-Stromeyer S.A."/>
            <person name="Caldana C."/>
            <person name="Canovas D."/>
            <person name="Cerqueira G.C."/>
            <person name="Chen F."/>
            <person name="Chen W."/>
            <person name="Choi C."/>
            <person name="Clum A."/>
            <person name="Dos Santos R.A."/>
            <person name="Damasio A.R."/>
            <person name="Diallinas G."/>
            <person name="Emri T."/>
            <person name="Fekete E."/>
            <person name="Flipphi M."/>
            <person name="Freyberg S."/>
            <person name="Gallo A."/>
            <person name="Gournas C."/>
            <person name="Habgood R."/>
            <person name="Hainaut M."/>
            <person name="Harispe M.L."/>
            <person name="Henrissat B."/>
            <person name="Hilden K.S."/>
            <person name="Hope R."/>
            <person name="Hossain A."/>
            <person name="Karabika E."/>
            <person name="Karaffa L."/>
            <person name="Karanyi Z."/>
            <person name="Krasevec N."/>
            <person name="Kuo A."/>
            <person name="Kusch H."/>
            <person name="LaButti K."/>
            <person name="Lagendijk E.L."/>
            <person name="Lapidus A."/>
            <person name="Levasseur A."/>
            <person name="Lindquist E."/>
            <person name="Lipzen A."/>
            <person name="Logrieco A.F."/>
            <person name="MacCabe A."/>
            <person name="Maekelae M.R."/>
            <person name="Malavazi I."/>
            <person name="Melin P."/>
            <person name="Meyer V."/>
            <person name="Mielnichuk N."/>
            <person name="Miskei M."/>
            <person name="Molnar A.P."/>
            <person name="Mule G."/>
            <person name="Ngan C.Y."/>
            <person name="Orejas M."/>
            <person name="Orosz E."/>
            <person name="Ouedraogo J.P."/>
            <person name="Overkamp K.M."/>
            <person name="Park H.-S."/>
            <person name="Perrone G."/>
            <person name="Piumi F."/>
            <person name="Punt P.J."/>
            <person name="Ram A.F."/>
            <person name="Ramon A."/>
            <person name="Rauscher S."/>
            <person name="Record E."/>
            <person name="Riano-Pachon D.M."/>
            <person name="Robert V."/>
            <person name="Roehrig J."/>
            <person name="Ruller R."/>
            <person name="Salamov A."/>
            <person name="Salih N.S."/>
            <person name="Samson R.A."/>
            <person name="Sandor E."/>
            <person name="Sanguinetti M."/>
            <person name="Schuetze T."/>
            <person name="Sepcic K."/>
            <person name="Shelest E."/>
            <person name="Sherlock G."/>
            <person name="Sophianopoulou V."/>
            <person name="Squina F.M."/>
            <person name="Sun H."/>
            <person name="Susca A."/>
            <person name="Todd R.B."/>
            <person name="Tsang A."/>
            <person name="Unkles S.E."/>
            <person name="van de Wiele N."/>
            <person name="van Rossen-Uffink D."/>
            <person name="Oliveira J.V."/>
            <person name="Vesth T.C."/>
            <person name="Visser J."/>
            <person name="Yu J.-H."/>
            <person name="Zhou M."/>
            <person name="Andersen M.R."/>
            <person name="Archer D.B."/>
            <person name="Baker S.E."/>
            <person name="Benoit I."/>
            <person name="Brakhage A.A."/>
            <person name="Braus G.H."/>
            <person name="Fischer R."/>
            <person name="Frisvad J.C."/>
            <person name="Goldman G.H."/>
            <person name="Houbraken J."/>
            <person name="Oakley B."/>
            <person name="Pocsi I."/>
            <person name="Scazzocchio C."/>
            <person name="Seiboth B."/>
            <person name="vanKuyk P.A."/>
            <person name="Wortman J."/>
            <person name="Dyer P.S."/>
            <person name="Grigoriev I.V."/>
        </authorList>
    </citation>
    <scope>NUCLEOTIDE SEQUENCE [LARGE SCALE GENOMIC DNA]</scope>
    <source>
        <strain evidence="3">ITEM 5010</strain>
    </source>
</reference>
<dbReference type="VEuPathDB" id="FungiDB:ASPCADRAFT_206782"/>
<evidence type="ECO:0000313" key="2">
    <source>
        <dbReference type="EMBL" id="OOF96601.1"/>
    </source>
</evidence>
<organism evidence="2 3">
    <name type="scientific">Aspergillus carbonarius (strain ITEM 5010)</name>
    <dbReference type="NCBI Taxonomy" id="602072"/>
    <lineage>
        <taxon>Eukaryota</taxon>
        <taxon>Fungi</taxon>
        <taxon>Dikarya</taxon>
        <taxon>Ascomycota</taxon>
        <taxon>Pezizomycotina</taxon>
        <taxon>Eurotiomycetes</taxon>
        <taxon>Eurotiomycetidae</taxon>
        <taxon>Eurotiales</taxon>
        <taxon>Aspergillaceae</taxon>
        <taxon>Aspergillus</taxon>
        <taxon>Aspergillus subgen. Circumdati</taxon>
    </lineage>
</organism>
<dbReference type="OrthoDB" id="2115692at2759"/>
<proteinExistence type="predicted"/>
<feature type="compositionally biased region" description="Basic and acidic residues" evidence="1">
    <location>
        <begin position="67"/>
        <end position="78"/>
    </location>
</feature>
<name>A0A1R3RQ41_ASPC5</name>
<gene>
    <name evidence="2" type="ORF">ASPCADRAFT_206782</name>
</gene>
<dbReference type="AlphaFoldDB" id="A0A1R3RQ41"/>
<evidence type="ECO:0000313" key="3">
    <source>
        <dbReference type="Proteomes" id="UP000188318"/>
    </source>
</evidence>
<sequence>MTLLEKPGFRISPVPATEEGARTIGDIEMAAQNDSNRKNNSTVGTLLWPPHLQSKVEAPHQSIGWTRRRDPSHDPNAR</sequence>
<dbReference type="STRING" id="602072.A0A1R3RQ41"/>
<accession>A0A1R3RQ41</accession>
<protein>
    <submittedName>
        <fullName evidence="2">Uncharacterized protein</fullName>
    </submittedName>
</protein>
<keyword evidence="3" id="KW-1185">Reference proteome</keyword>
<evidence type="ECO:0000256" key="1">
    <source>
        <dbReference type="SAM" id="MobiDB-lite"/>
    </source>
</evidence>
<dbReference type="EMBL" id="KV907498">
    <property type="protein sequence ID" value="OOF96601.1"/>
    <property type="molecule type" value="Genomic_DNA"/>
</dbReference>
<feature type="region of interest" description="Disordered" evidence="1">
    <location>
        <begin position="54"/>
        <end position="78"/>
    </location>
</feature>